<accession>A0A6M3LL86</accession>
<sequence length="83" mass="9593">MIAELKHANKIAQDAINKEACLRSHDHKGTLKTHIAILYYQGRFYLQERKGHTSHYYKVGRRSYPVNPEHAQLIMVGSMDLSI</sequence>
<dbReference type="AlphaFoldDB" id="A0A6M3LL86"/>
<reference evidence="1" key="1">
    <citation type="submission" date="2020-03" db="EMBL/GenBank/DDBJ databases">
        <title>The deep terrestrial virosphere.</title>
        <authorList>
            <person name="Holmfeldt K."/>
            <person name="Nilsson E."/>
            <person name="Simone D."/>
            <person name="Lopez-Fernandez M."/>
            <person name="Wu X."/>
            <person name="de Brujin I."/>
            <person name="Lundin D."/>
            <person name="Andersson A."/>
            <person name="Bertilsson S."/>
            <person name="Dopson M."/>
        </authorList>
    </citation>
    <scope>NUCLEOTIDE SEQUENCE</scope>
    <source>
        <strain evidence="1">MM415B03862</strain>
    </source>
</reference>
<gene>
    <name evidence="1" type="ORF">MM415B03862_0003</name>
</gene>
<dbReference type="EMBL" id="MT143229">
    <property type="protein sequence ID" value="QJA94402.1"/>
    <property type="molecule type" value="Genomic_DNA"/>
</dbReference>
<proteinExistence type="predicted"/>
<organism evidence="1">
    <name type="scientific">viral metagenome</name>
    <dbReference type="NCBI Taxonomy" id="1070528"/>
    <lineage>
        <taxon>unclassified sequences</taxon>
        <taxon>metagenomes</taxon>
        <taxon>organismal metagenomes</taxon>
    </lineage>
</organism>
<protein>
    <submittedName>
        <fullName evidence="1">Uncharacterized protein</fullName>
    </submittedName>
</protein>
<name>A0A6M3LL86_9ZZZZ</name>
<evidence type="ECO:0000313" key="1">
    <source>
        <dbReference type="EMBL" id="QJA94402.1"/>
    </source>
</evidence>